<evidence type="ECO:0000259" key="7">
    <source>
        <dbReference type="Pfam" id="PF00814"/>
    </source>
</evidence>
<dbReference type="GO" id="GO:0008033">
    <property type="term" value="P:tRNA processing"/>
    <property type="evidence" value="ECO:0007669"/>
    <property type="project" value="UniProtKB-KW"/>
</dbReference>
<dbReference type="PRINTS" id="PR00789">
    <property type="entry name" value="OSIALOPTASE"/>
</dbReference>
<dbReference type="RefSeq" id="WP_106056893.1">
    <property type="nucleotide sequence ID" value="NZ_CAURSC010000002.1"/>
</dbReference>
<gene>
    <name evidence="8" type="ORF">C5Q96_02645</name>
</gene>
<dbReference type="SUPFAM" id="SSF53067">
    <property type="entry name" value="Actin-like ATPase domain"/>
    <property type="match status" value="1"/>
</dbReference>
<evidence type="ECO:0000256" key="4">
    <source>
        <dbReference type="ARBA" id="ARBA00022723"/>
    </source>
</evidence>
<dbReference type="GO" id="GO:0061711">
    <property type="term" value="F:tRNA N(6)-L-threonylcarbamoyladenine synthase activity"/>
    <property type="evidence" value="ECO:0007669"/>
    <property type="project" value="UniProtKB-EC"/>
</dbReference>
<organism evidence="8 9">
    <name type="scientific">Mogibacterium diversum</name>
    <dbReference type="NCBI Taxonomy" id="114527"/>
    <lineage>
        <taxon>Bacteria</taxon>
        <taxon>Bacillati</taxon>
        <taxon>Bacillota</taxon>
        <taxon>Clostridia</taxon>
        <taxon>Peptostreptococcales</taxon>
        <taxon>Anaerovoracaceae</taxon>
        <taxon>Mogibacterium</taxon>
    </lineage>
</organism>
<accession>A0A2S0L3K5</accession>
<dbReference type="Proteomes" id="UP000237883">
    <property type="component" value="Chromosome"/>
</dbReference>
<dbReference type="GeneID" id="78391153"/>
<dbReference type="PANTHER" id="PTHR11735">
    <property type="entry name" value="TRNA N6-ADENOSINE THREONYLCARBAMOYLTRANSFERASE"/>
    <property type="match status" value="1"/>
</dbReference>
<evidence type="ECO:0000313" key="8">
    <source>
        <dbReference type="EMBL" id="AVM47814.1"/>
    </source>
</evidence>
<dbReference type="EMBL" id="CP027228">
    <property type="protein sequence ID" value="AVM47814.1"/>
    <property type="molecule type" value="Genomic_DNA"/>
</dbReference>
<dbReference type="AlphaFoldDB" id="A0A2S0L3K5"/>
<proteinExistence type="predicted"/>
<keyword evidence="5" id="KW-0012">Acyltransferase</keyword>
<keyword evidence="4" id="KW-0479">Metal-binding</keyword>
<comment type="catalytic activity">
    <reaction evidence="6">
        <text>L-threonylcarbamoyladenylate + adenosine(37) in tRNA = N(6)-L-threonylcarbamoyladenosine(37) in tRNA + AMP + H(+)</text>
        <dbReference type="Rhea" id="RHEA:37059"/>
        <dbReference type="Rhea" id="RHEA-COMP:10162"/>
        <dbReference type="Rhea" id="RHEA-COMP:10163"/>
        <dbReference type="ChEBI" id="CHEBI:15378"/>
        <dbReference type="ChEBI" id="CHEBI:73682"/>
        <dbReference type="ChEBI" id="CHEBI:74411"/>
        <dbReference type="ChEBI" id="CHEBI:74418"/>
        <dbReference type="ChEBI" id="CHEBI:456215"/>
        <dbReference type="EC" id="2.3.1.234"/>
    </reaction>
</comment>
<evidence type="ECO:0000256" key="3">
    <source>
        <dbReference type="ARBA" id="ARBA00022694"/>
    </source>
</evidence>
<reference evidence="9" key="1">
    <citation type="submission" date="2018-02" db="EMBL/GenBank/DDBJ databases">
        <authorList>
            <person name="Holder M.E."/>
            <person name="Ajami N.J."/>
            <person name="Petrosino J.F."/>
        </authorList>
    </citation>
    <scope>NUCLEOTIDE SEQUENCE [LARGE SCALE GENOMIC DNA]</scope>
    <source>
        <strain evidence="9">CCUG 47132</strain>
    </source>
</reference>
<dbReference type="EC" id="2.3.1.234" evidence="1"/>
<feature type="domain" description="Gcp-like" evidence="7">
    <location>
        <begin position="49"/>
        <end position="309"/>
    </location>
</feature>
<name>A0A2S0L3K5_9FIRM</name>
<keyword evidence="3" id="KW-0819">tRNA processing</keyword>
<dbReference type="GO" id="GO:0005829">
    <property type="term" value="C:cytosol"/>
    <property type="evidence" value="ECO:0007669"/>
    <property type="project" value="TreeGrafter"/>
</dbReference>
<evidence type="ECO:0000256" key="6">
    <source>
        <dbReference type="ARBA" id="ARBA00048117"/>
    </source>
</evidence>
<dbReference type="Pfam" id="PF00814">
    <property type="entry name" value="TsaD"/>
    <property type="match status" value="1"/>
</dbReference>
<evidence type="ECO:0000256" key="2">
    <source>
        <dbReference type="ARBA" id="ARBA00022679"/>
    </source>
</evidence>
<evidence type="ECO:0000313" key="9">
    <source>
        <dbReference type="Proteomes" id="UP000237883"/>
    </source>
</evidence>
<dbReference type="PANTHER" id="PTHR11735:SF11">
    <property type="entry name" value="TRNA THREONYLCARBAMOYLADENOSINE BIOSYNTHESIS PROTEIN TSAB"/>
    <property type="match status" value="1"/>
</dbReference>
<dbReference type="InterPro" id="IPR000905">
    <property type="entry name" value="Gcp-like_dom"/>
</dbReference>
<dbReference type="InterPro" id="IPR017861">
    <property type="entry name" value="KAE1/TsaD"/>
</dbReference>
<protein>
    <recommendedName>
        <fullName evidence="1">N(6)-L-threonylcarbamoyladenine synthase</fullName>
        <ecNumber evidence="1">2.3.1.234</ecNumber>
    </recommendedName>
</protein>
<keyword evidence="9" id="KW-1185">Reference proteome</keyword>
<sequence>MSNRYCLGIDTSNYKTSVAITDQDNNTIFEKSDFLEVEHGALGLRQSIAFFKHVNVLPSFIDEALSVVDRSKICCISVSDAPRRVESSYMPVFMAGFNAAKLLSSSLAVPLYTFSHQEGHVAAVLKSFETDLSDDKIIFFHLSGGTTEALLATKDDIHYDLDIVGGTKDISIGKLLDRAGVALGYNFPAGKYIDQLALKYGYNGSSHLTKIKVDDGWFNLSGTEYQVLNAIEESRAEVAAELMERLSILLFDVSKYLANKFDIPNIYMAGGVASSKYFRLKIKEFMDGSSSLKINFGSPDLSGDNAVGISILGGNAFNESIFNNTI</sequence>
<dbReference type="InterPro" id="IPR043129">
    <property type="entry name" value="ATPase_NBD"/>
</dbReference>
<dbReference type="GO" id="GO:0046872">
    <property type="term" value="F:metal ion binding"/>
    <property type="evidence" value="ECO:0007669"/>
    <property type="project" value="UniProtKB-KW"/>
</dbReference>
<dbReference type="Gene3D" id="3.30.420.40">
    <property type="match status" value="2"/>
</dbReference>
<dbReference type="OrthoDB" id="1675500at2"/>
<dbReference type="KEGG" id="mdv:C5Q96_02645"/>
<keyword evidence="2" id="KW-0808">Transferase</keyword>
<evidence type="ECO:0000256" key="1">
    <source>
        <dbReference type="ARBA" id="ARBA00012156"/>
    </source>
</evidence>
<evidence type="ECO:0000256" key="5">
    <source>
        <dbReference type="ARBA" id="ARBA00023315"/>
    </source>
</evidence>